<keyword evidence="9" id="KW-1185">Reference proteome</keyword>
<evidence type="ECO:0000313" key="9">
    <source>
        <dbReference type="Proteomes" id="UP000694941"/>
    </source>
</evidence>
<evidence type="ECO:0000256" key="3">
    <source>
        <dbReference type="ARBA" id="ARBA00022448"/>
    </source>
</evidence>
<evidence type="ECO:0000256" key="4">
    <source>
        <dbReference type="ARBA" id="ARBA00022753"/>
    </source>
</evidence>
<feature type="domain" description="MABP" evidence="8">
    <location>
        <begin position="13"/>
        <end position="155"/>
    </location>
</feature>
<evidence type="ECO:0000256" key="5">
    <source>
        <dbReference type="ARBA" id="ARBA00022927"/>
    </source>
</evidence>
<evidence type="ECO:0000313" key="11">
    <source>
        <dbReference type="RefSeq" id="XP_022238140.1"/>
    </source>
</evidence>
<dbReference type="RefSeq" id="XP_013794800.1">
    <property type="nucleotide sequence ID" value="XM_013939346.2"/>
</dbReference>
<sequence>MDLQSVFKALPDDQVITKICIVEDPSKCPPGFQVVSRTFDQDTDADLWKDRIFGKRITRYICFSKDQYSSDEVVESIAIAGEKDLSSEWTVLFYTWDTEQKAMKKKNLCYKVVRRESVQVAVTDIIVLSKSKKPPFGFILAGEVNSLLICYKYGPISPTKYPRGVGPSNGQHIASGNWGVSTGQSQQPYIQGQHTLYGSSITHSAMLDGIPFTVNPKYGDVSRLPPFIIPEITLKTEEHLQAQYNYSFQVEYQVQQAVLSNFS</sequence>
<dbReference type="Gene3D" id="2.100.10.50">
    <property type="match status" value="1"/>
</dbReference>
<dbReference type="InterPro" id="IPR023340">
    <property type="entry name" value="UMA"/>
</dbReference>
<evidence type="ECO:0000256" key="6">
    <source>
        <dbReference type="ARBA" id="ARBA00023136"/>
    </source>
</evidence>
<dbReference type="InterPro" id="IPR018798">
    <property type="entry name" value="MVB12A/B"/>
</dbReference>
<dbReference type="GeneID" id="106478781"/>
<evidence type="ECO:0000313" key="10">
    <source>
        <dbReference type="RefSeq" id="XP_013794800.1"/>
    </source>
</evidence>
<name>A0ABM1S3D5_LIMPO</name>
<evidence type="ECO:0000256" key="2">
    <source>
        <dbReference type="ARBA" id="ARBA00010432"/>
    </source>
</evidence>
<evidence type="ECO:0000256" key="1">
    <source>
        <dbReference type="ARBA" id="ARBA00004633"/>
    </source>
</evidence>
<dbReference type="PROSITE" id="PS51498">
    <property type="entry name" value="MABP"/>
    <property type="match status" value="1"/>
</dbReference>
<keyword evidence="5" id="KW-0653">Protein transport</keyword>
<keyword evidence="3" id="KW-0813">Transport</keyword>
<accession>A0ABM1S3D5</accession>
<comment type="subcellular location">
    <subcellularLocation>
        <location evidence="1">Late endosome membrane</location>
        <topology evidence="1">Peripheral membrane protein</topology>
    </subcellularLocation>
</comment>
<keyword evidence="4" id="KW-0967">Endosome</keyword>
<dbReference type="RefSeq" id="XP_022238140.1">
    <property type="nucleotide sequence ID" value="XM_022382432.1"/>
</dbReference>
<evidence type="ECO:0000259" key="8">
    <source>
        <dbReference type="PROSITE" id="PS51498"/>
    </source>
</evidence>
<dbReference type="PANTHER" id="PTHR31547">
    <property type="entry name" value="MULTIVESICULAR BODY SUBUNIT 12B"/>
    <property type="match status" value="1"/>
</dbReference>
<reference evidence="10 11" key="1">
    <citation type="submission" date="2025-05" db="UniProtKB">
        <authorList>
            <consortium name="RefSeq"/>
        </authorList>
    </citation>
    <scope>IDENTIFICATION</scope>
    <source>
        <tissue evidence="10 11">Muscle</tissue>
    </source>
</reference>
<proteinExistence type="inferred from homology"/>
<protein>
    <submittedName>
        <fullName evidence="10 11">Multivesicular body subunit 12B-like isoform X1</fullName>
    </submittedName>
</protein>
<dbReference type="Proteomes" id="UP000694941">
    <property type="component" value="Unplaced"/>
</dbReference>
<feature type="domain" description="UMA" evidence="7">
    <location>
        <begin position="207"/>
        <end position="255"/>
    </location>
</feature>
<dbReference type="PROSITE" id="PS51497">
    <property type="entry name" value="UMA"/>
    <property type="match status" value="1"/>
</dbReference>
<organism evidence="9 11">
    <name type="scientific">Limulus polyphemus</name>
    <name type="common">Atlantic horseshoe crab</name>
    <dbReference type="NCBI Taxonomy" id="6850"/>
    <lineage>
        <taxon>Eukaryota</taxon>
        <taxon>Metazoa</taxon>
        <taxon>Ecdysozoa</taxon>
        <taxon>Arthropoda</taxon>
        <taxon>Chelicerata</taxon>
        <taxon>Merostomata</taxon>
        <taxon>Xiphosura</taxon>
        <taxon>Limulidae</taxon>
        <taxon>Limulus</taxon>
    </lineage>
</organism>
<dbReference type="Pfam" id="PF10240">
    <property type="entry name" value="DUF2464"/>
    <property type="match status" value="1"/>
</dbReference>
<gene>
    <name evidence="10 11" type="primary">LOC106478781</name>
</gene>
<dbReference type="InterPro" id="IPR040297">
    <property type="entry name" value="MVB12B"/>
</dbReference>
<dbReference type="PANTHER" id="PTHR31547:SF1">
    <property type="entry name" value="MULTIVESICULAR BODY SUBUNIT 12B"/>
    <property type="match status" value="1"/>
</dbReference>
<keyword evidence="6" id="KW-0472">Membrane</keyword>
<evidence type="ECO:0000259" key="7">
    <source>
        <dbReference type="PROSITE" id="PS51497"/>
    </source>
</evidence>
<comment type="similarity">
    <text evidence="2">Belongs to the MVB12 family.</text>
</comment>
<dbReference type="InterPro" id="IPR023341">
    <property type="entry name" value="MABP"/>
</dbReference>